<feature type="transmembrane region" description="Helical" evidence="1">
    <location>
        <begin position="7"/>
        <end position="27"/>
    </location>
</feature>
<keyword evidence="1" id="KW-0472">Membrane</keyword>
<protein>
    <submittedName>
        <fullName evidence="2">Uncharacterized protein</fullName>
    </submittedName>
</protein>
<evidence type="ECO:0000256" key="1">
    <source>
        <dbReference type="SAM" id="Phobius"/>
    </source>
</evidence>
<name>A0A975HKR2_9GAMM</name>
<dbReference type="EMBL" id="CP072133">
    <property type="protein sequence ID" value="QTH71303.1"/>
    <property type="molecule type" value="Genomic_DNA"/>
</dbReference>
<dbReference type="RefSeq" id="WP_208842944.1">
    <property type="nucleotide sequence ID" value="NZ_CP072133.1"/>
</dbReference>
<evidence type="ECO:0000313" key="2">
    <source>
        <dbReference type="EMBL" id="QTH71303.1"/>
    </source>
</evidence>
<keyword evidence="3" id="KW-1185">Reference proteome</keyword>
<accession>A0A975HKR2</accession>
<keyword evidence="1" id="KW-0812">Transmembrane</keyword>
<keyword evidence="1" id="KW-1133">Transmembrane helix</keyword>
<dbReference type="AlphaFoldDB" id="A0A975HKR2"/>
<dbReference type="KEGG" id="pxi:J5O05_16170"/>
<dbReference type="Proteomes" id="UP000664904">
    <property type="component" value="Chromosome"/>
</dbReference>
<evidence type="ECO:0000313" key="3">
    <source>
        <dbReference type="Proteomes" id="UP000664904"/>
    </source>
</evidence>
<proteinExistence type="predicted"/>
<reference evidence="2" key="1">
    <citation type="submission" date="2021-03" db="EMBL/GenBank/DDBJ databases">
        <title>Complete Genome of Pseudoalteromonas xiamenensis STKMTI.2, a new potential marine bacterium producing anti-Vibrio compounds.</title>
        <authorList>
            <person name="Handayani D.P."/>
            <person name="Isnansetyo A."/>
            <person name="Istiqomah I."/>
            <person name="Jumina J."/>
        </authorList>
    </citation>
    <scope>NUCLEOTIDE SEQUENCE</scope>
    <source>
        <strain evidence="2">STKMTI.2</strain>
    </source>
</reference>
<gene>
    <name evidence="2" type="ORF">J5O05_16170</name>
</gene>
<organism evidence="2 3">
    <name type="scientific">Pseudoalteromonas xiamenensis</name>
    <dbReference type="NCBI Taxonomy" id="882626"/>
    <lineage>
        <taxon>Bacteria</taxon>
        <taxon>Pseudomonadati</taxon>
        <taxon>Pseudomonadota</taxon>
        <taxon>Gammaproteobacteria</taxon>
        <taxon>Alteromonadales</taxon>
        <taxon>Pseudoalteromonadaceae</taxon>
        <taxon>Pseudoalteromonas</taxon>
    </lineage>
</organism>
<sequence>MLNSIRAKLLVMILAANTLVVLAIFIANQIAFEKSFSQYIQGTARVSLIPVIEAFVKEPQATTKC</sequence>